<accession>A0A2Z4FRJ7</accession>
<keyword evidence="1" id="KW-0560">Oxidoreductase</keyword>
<gene>
    <name evidence="3" type="ORF">DN745_18935</name>
</gene>
<dbReference type="InterPro" id="IPR015590">
    <property type="entry name" value="Aldehyde_DH_dom"/>
</dbReference>
<dbReference type="PANTHER" id="PTHR11699">
    <property type="entry name" value="ALDEHYDE DEHYDROGENASE-RELATED"/>
    <property type="match status" value="1"/>
</dbReference>
<evidence type="ECO:0000313" key="4">
    <source>
        <dbReference type="Proteomes" id="UP000249799"/>
    </source>
</evidence>
<evidence type="ECO:0000256" key="1">
    <source>
        <dbReference type="ARBA" id="ARBA00023002"/>
    </source>
</evidence>
<dbReference type="SUPFAM" id="SSF53720">
    <property type="entry name" value="ALDH-like"/>
    <property type="match status" value="1"/>
</dbReference>
<keyword evidence="4" id="KW-1185">Reference proteome</keyword>
<feature type="compositionally biased region" description="Basic residues" evidence="2">
    <location>
        <begin position="1"/>
        <end position="11"/>
    </location>
</feature>
<organism evidence="3 4">
    <name type="scientific">Bradymonas sediminis</name>
    <dbReference type="NCBI Taxonomy" id="1548548"/>
    <lineage>
        <taxon>Bacteria</taxon>
        <taxon>Deltaproteobacteria</taxon>
        <taxon>Bradymonadales</taxon>
        <taxon>Bradymonadaceae</taxon>
        <taxon>Bradymonas</taxon>
    </lineage>
</organism>
<dbReference type="Proteomes" id="UP000249799">
    <property type="component" value="Chromosome"/>
</dbReference>
<reference evidence="3 4" key="1">
    <citation type="submission" date="2018-06" db="EMBL/GenBank/DDBJ databases">
        <title>Lujinxingia sediminis gen. nov. sp. nov., a new facultative anaerobic member of the class Deltaproteobacteria, and proposal of Lujinxingaceae fam. nov.</title>
        <authorList>
            <person name="Guo L.-Y."/>
            <person name="Li C.-M."/>
            <person name="Wang S."/>
            <person name="Du Z.-J."/>
        </authorList>
    </citation>
    <scope>NUCLEOTIDE SEQUENCE [LARGE SCALE GENOMIC DNA]</scope>
    <source>
        <strain evidence="3 4">FA350</strain>
    </source>
</reference>
<feature type="region of interest" description="Disordered" evidence="2">
    <location>
        <begin position="1"/>
        <end position="32"/>
    </location>
</feature>
<dbReference type="GO" id="GO:0016491">
    <property type="term" value="F:oxidoreductase activity"/>
    <property type="evidence" value="ECO:0007669"/>
    <property type="project" value="UniProtKB-KW"/>
</dbReference>
<dbReference type="InterPro" id="IPR016162">
    <property type="entry name" value="Ald_DH_N"/>
</dbReference>
<evidence type="ECO:0000313" key="3">
    <source>
        <dbReference type="EMBL" id="AWV91286.1"/>
    </source>
</evidence>
<protein>
    <submittedName>
        <fullName evidence="3">Aldehyde dehydrogenase</fullName>
    </submittedName>
</protein>
<dbReference type="RefSeq" id="WP_111337419.1">
    <property type="nucleotide sequence ID" value="NZ_CP030032.1"/>
</dbReference>
<dbReference type="InterPro" id="IPR016161">
    <property type="entry name" value="Ald_DH/histidinol_DH"/>
</dbReference>
<dbReference type="OrthoDB" id="188583at2"/>
<dbReference type="KEGG" id="bsed:DN745_18935"/>
<dbReference type="Gene3D" id="3.40.605.10">
    <property type="entry name" value="Aldehyde Dehydrogenase, Chain A, domain 1"/>
    <property type="match status" value="1"/>
</dbReference>
<evidence type="ECO:0000256" key="2">
    <source>
        <dbReference type="SAM" id="MobiDB-lite"/>
    </source>
</evidence>
<dbReference type="Pfam" id="PF00171">
    <property type="entry name" value="Aldedh"/>
    <property type="match status" value="1"/>
</dbReference>
<proteinExistence type="predicted"/>
<dbReference type="EMBL" id="CP030032">
    <property type="protein sequence ID" value="AWV91286.1"/>
    <property type="molecule type" value="Genomic_DNA"/>
</dbReference>
<name>A0A2Z4FRJ7_9DELT</name>
<dbReference type="AlphaFoldDB" id="A0A2Z4FRJ7"/>
<sequence>MAKTAPKKTTKKTSEDNKPAAKKSTQKSTTPARLAVSKTYKLYIGGKFPRTESGRTLPVTDSNGGFVAHICHASRKDFRMATVAARKAQPAWAARTAFNRAQILYRMAEMLETRRRDFEAALTETVGYSEADAVAEVDASVDRLVWYAGWSDKYSQLFGSANPVSSPHFNITTPAPTGVVAIFSPKNAPLLGLITALAPVVVSGNTAVIIVENDAPTLAIDFAEVLNNSDLPGGVINVLTGLRDEVLENVASHKDLDAIVCYGASAEQKKTIATLAADSVTRTFFYDDPKAAELCAAAHQSPYRIVDCVEFKTAWHPIGI</sequence>